<name>A0A8J3BFE6_9ACTN</name>
<sequence length="213" mass="21958">MLSVDSSATGPHARRGRRAVGRGHPGAAGGVRRRRAPDRSGGPPGGSAPADVRPPDGWGPDRLRPGPHRSGPTGASATAAPPAVAVGAATGGRCRTGVERRPGDRPGNCCDPAVPARAVYSLFYLHCMSHEQARPTQPISAAGDGGGYRSALNRHQEVRVEQVIKNMSGNFAGRPLAEVAAEMATQLRALGVNLPMREVERLAGLIATHPGGS</sequence>
<gene>
    <name evidence="2" type="ORF">GCM10010123_36760</name>
</gene>
<accession>A0A8J3BFE6</accession>
<protein>
    <submittedName>
        <fullName evidence="2">Uncharacterized protein</fullName>
    </submittedName>
</protein>
<proteinExistence type="predicted"/>
<dbReference type="Proteomes" id="UP000649739">
    <property type="component" value="Unassembled WGS sequence"/>
</dbReference>
<dbReference type="AlphaFoldDB" id="A0A8J3BFE6"/>
<feature type="compositionally biased region" description="Basic residues" evidence="1">
    <location>
        <begin position="12"/>
        <end position="21"/>
    </location>
</feature>
<reference evidence="2" key="1">
    <citation type="journal article" date="2014" name="Int. J. Syst. Evol. Microbiol.">
        <title>Complete genome sequence of Corynebacterium casei LMG S-19264T (=DSM 44701T), isolated from a smear-ripened cheese.</title>
        <authorList>
            <consortium name="US DOE Joint Genome Institute (JGI-PGF)"/>
            <person name="Walter F."/>
            <person name="Albersmeier A."/>
            <person name="Kalinowski J."/>
            <person name="Ruckert C."/>
        </authorList>
    </citation>
    <scope>NUCLEOTIDE SEQUENCE</scope>
    <source>
        <strain evidence="2">JCM 3090</strain>
    </source>
</reference>
<comment type="caution">
    <text evidence="2">The sequence shown here is derived from an EMBL/GenBank/DDBJ whole genome shotgun (WGS) entry which is preliminary data.</text>
</comment>
<reference evidence="2" key="2">
    <citation type="submission" date="2020-09" db="EMBL/GenBank/DDBJ databases">
        <authorList>
            <person name="Sun Q."/>
            <person name="Ohkuma M."/>
        </authorList>
    </citation>
    <scope>NUCLEOTIDE SEQUENCE</scope>
    <source>
        <strain evidence="2">JCM 3090</strain>
    </source>
</reference>
<dbReference type="EMBL" id="BMQB01000008">
    <property type="protein sequence ID" value="GGK03504.1"/>
    <property type="molecule type" value="Genomic_DNA"/>
</dbReference>
<organism evidence="2 3">
    <name type="scientific">Pilimelia anulata</name>
    <dbReference type="NCBI Taxonomy" id="53371"/>
    <lineage>
        <taxon>Bacteria</taxon>
        <taxon>Bacillati</taxon>
        <taxon>Actinomycetota</taxon>
        <taxon>Actinomycetes</taxon>
        <taxon>Micromonosporales</taxon>
        <taxon>Micromonosporaceae</taxon>
        <taxon>Pilimelia</taxon>
    </lineage>
</organism>
<feature type="compositionally biased region" description="Low complexity" evidence="1">
    <location>
        <begin position="70"/>
        <end position="82"/>
    </location>
</feature>
<feature type="region of interest" description="Disordered" evidence="1">
    <location>
        <begin position="1"/>
        <end position="82"/>
    </location>
</feature>
<evidence type="ECO:0000313" key="2">
    <source>
        <dbReference type="EMBL" id="GGK03504.1"/>
    </source>
</evidence>
<keyword evidence="3" id="KW-1185">Reference proteome</keyword>
<evidence type="ECO:0000256" key="1">
    <source>
        <dbReference type="SAM" id="MobiDB-lite"/>
    </source>
</evidence>
<evidence type="ECO:0000313" key="3">
    <source>
        <dbReference type="Proteomes" id="UP000649739"/>
    </source>
</evidence>